<sequence>MTKEIRLIALGGLGEIGKNLMVLESGPDAIAIDCGLAFPKEDMPGVDLVIPDISYLVERKDRLRGIVLTHGHEDHVGSLPFVLSQVNVPVYGTKLTLGLARRKMDENFEGEFDFRVVSPRDVVDFGSIKVEFVRVTHSVSDSVGLIIYTPCGTIVCTGDFKLDQTPVDGETTDYHRFAEVGERGVLALLSDSTHADRPGFTPSERVVGENLSQVFYQAKGRIIVTTFASNVPRIQQVIDAAYKYGRKVCVVGRSMEAVVEAAMNMGFLRVPLGTLIDVDDINKYPLSKLVILSTGSQGEPLSALARMSLGDHRKVEIVEGDLVIMAASPVPGNETMVSRVVDNLFRRGATVIYTPESGVHVSGHASQEELKLMLNLTRPKFFIPIHGEYRHLVIHAQLAVATGVPPSNVLIGENGTIFRLTPDRGEILGMIQTKDIFVDGLGVGDVGDVILKERQSLGEAGAVFISCAVSGATGNLVSEPEVKSAGFAAKSRGSALMTQVIERAKEYFSVLPREALTRKDQVEEELSSIIQRMFKNETGRRPVVVCTVNLL</sequence>
<dbReference type="GO" id="GO:0006364">
    <property type="term" value="P:rRNA processing"/>
    <property type="evidence" value="ECO:0007669"/>
    <property type="project" value="UniProtKB-UniRule"/>
</dbReference>
<evidence type="ECO:0000256" key="8">
    <source>
        <dbReference type="ARBA" id="ARBA00022884"/>
    </source>
</evidence>
<dbReference type="GO" id="GO:0004521">
    <property type="term" value="F:RNA endonuclease activity"/>
    <property type="evidence" value="ECO:0007669"/>
    <property type="project" value="UniProtKB-UniRule"/>
</dbReference>
<reference evidence="14" key="2">
    <citation type="journal article" date="2023" name="Biology">
        <title>Prokaryotic Life Associated with Coal-Fire Gas Vents Revealed by Metagenomics.</title>
        <authorList>
            <person name="Kadnikov V.V."/>
            <person name="Mardanov A.V."/>
            <person name="Beletsky A.V."/>
            <person name="Karnachuk O.V."/>
            <person name="Ravin N.V."/>
        </authorList>
    </citation>
    <scope>NUCLEOTIDE SEQUENCE</scope>
    <source>
        <strain evidence="14">Bu02</strain>
    </source>
</reference>
<keyword evidence="6 12" id="KW-0862">Zinc</keyword>
<evidence type="ECO:0000313" key="14">
    <source>
        <dbReference type="EMBL" id="QUL99032.1"/>
    </source>
</evidence>
<feature type="active site" description="Proton donor" evidence="10">
    <location>
        <position position="191"/>
    </location>
</feature>
<feature type="binding site" evidence="12">
    <location>
        <position position="70"/>
    </location>
    <ligand>
        <name>Zn(2+)</name>
        <dbReference type="ChEBI" id="CHEBI:29105"/>
        <label>1</label>
        <note>catalytic</note>
    </ligand>
</feature>
<evidence type="ECO:0000256" key="7">
    <source>
        <dbReference type="ARBA" id="ARBA00022839"/>
    </source>
</evidence>
<dbReference type="Pfam" id="PF07521">
    <property type="entry name" value="RMMBL"/>
    <property type="match status" value="1"/>
</dbReference>
<dbReference type="InterPro" id="IPR001279">
    <property type="entry name" value="Metallo-B-lactamas"/>
</dbReference>
<dbReference type="InterPro" id="IPR004613">
    <property type="entry name" value="RNase_J"/>
</dbReference>
<keyword evidence="12" id="KW-0106">Calcium</keyword>
<feature type="binding site" evidence="12">
    <location>
        <position position="386"/>
    </location>
    <ligand>
        <name>Zn(2+)</name>
        <dbReference type="ChEBI" id="CHEBI:29105"/>
        <label>1</label>
        <note>catalytic</note>
    </ligand>
</feature>
<evidence type="ECO:0000256" key="2">
    <source>
        <dbReference type="ARBA" id="ARBA00022722"/>
    </source>
</evidence>
<comment type="cofactor">
    <cofactor evidence="12">
        <name>Zn(2+)</name>
        <dbReference type="ChEBI" id="CHEBI:29105"/>
    </cofactor>
    <text evidence="12">Binds 2 Zn(2+) ions per subunit. It is not clear if Zn(2+) or Mg(2+) is physiologically important.</text>
</comment>
<dbReference type="InterPro" id="IPR030854">
    <property type="entry name" value="RNase_J_bac"/>
</dbReference>
<comment type="function">
    <text evidence="9">An RNase that has 5'-3' exonuclease and possibly endonuclease activity. Involved in maturation of rRNA and in some organisms also mRNA maturation and/or decay.</text>
</comment>
<accession>A0AAT9LEP1</accession>
<dbReference type="GO" id="GO:0008270">
    <property type="term" value="F:zinc ion binding"/>
    <property type="evidence" value="ECO:0007669"/>
    <property type="project" value="InterPro"/>
</dbReference>
<feature type="binding site" evidence="12">
    <location>
        <position position="159"/>
    </location>
    <ligand>
        <name>Zn(2+)</name>
        <dbReference type="ChEBI" id="CHEBI:29105"/>
        <label>1</label>
        <note>catalytic</note>
    </ligand>
</feature>
<keyword evidence="1 9" id="KW-0963">Cytoplasm</keyword>
<feature type="domain" description="Metallo-beta-lactamase" evidence="13">
    <location>
        <begin position="17"/>
        <end position="211"/>
    </location>
</feature>
<keyword evidence="2 9" id="KW-0540">Nuclease</keyword>
<protein>
    <recommendedName>
        <fullName evidence="9">Ribonuclease J</fullName>
        <shortName evidence="9">RNase J</shortName>
        <ecNumber evidence="9">3.1.-.-</ecNumber>
    </recommendedName>
</protein>
<dbReference type="HAMAP" id="MF_01491">
    <property type="entry name" value="RNase_J_bact"/>
    <property type="match status" value="1"/>
</dbReference>
<feature type="active site" description="Proton acceptor" evidence="10">
    <location>
        <position position="364"/>
    </location>
</feature>
<dbReference type="KEGG" id="fcz:IMF26_02900"/>
<evidence type="ECO:0000256" key="9">
    <source>
        <dbReference type="HAMAP-Rule" id="MF_01491"/>
    </source>
</evidence>
<dbReference type="Gene3D" id="3.10.20.580">
    <property type="match status" value="1"/>
</dbReference>
<keyword evidence="4 9" id="KW-0255">Endonuclease</keyword>
<dbReference type="InterPro" id="IPR041636">
    <property type="entry name" value="RNase_J_C"/>
</dbReference>
<dbReference type="GO" id="GO:0003723">
    <property type="term" value="F:RNA binding"/>
    <property type="evidence" value="ECO:0007669"/>
    <property type="project" value="UniProtKB-UniRule"/>
</dbReference>
<dbReference type="InterPro" id="IPR011108">
    <property type="entry name" value="RMMBL"/>
</dbReference>
<dbReference type="InterPro" id="IPR055132">
    <property type="entry name" value="RNase_J_b_CASP"/>
</dbReference>
<dbReference type="SUPFAM" id="SSF56281">
    <property type="entry name" value="Metallo-hydrolase/oxidoreductase"/>
    <property type="match status" value="1"/>
</dbReference>
<evidence type="ECO:0000256" key="11">
    <source>
        <dbReference type="PIRSR" id="PIRSR004803-2"/>
    </source>
</evidence>
<gene>
    <name evidence="9" type="primary">rnj</name>
    <name evidence="14" type="ORF">IMF26_02900</name>
</gene>
<organism evidence="14">
    <name type="scientific">Candidatus Fermentithermobacillus carboniphilus</name>
    <dbReference type="NCBI Taxonomy" id="3085328"/>
    <lineage>
        <taxon>Bacteria</taxon>
        <taxon>Bacillati</taxon>
        <taxon>Bacillota</taxon>
        <taxon>Candidatus Fermentithermobacillia</taxon>
        <taxon>Candidatus Fermentithermobacillales</taxon>
        <taxon>Candidatus Fermentithermobacillaceae</taxon>
        <taxon>Candidatus Fermentithermobacillus</taxon>
    </lineage>
</organism>
<dbReference type="PANTHER" id="PTHR43694:SF1">
    <property type="entry name" value="RIBONUCLEASE J"/>
    <property type="match status" value="1"/>
</dbReference>
<dbReference type="InterPro" id="IPR036866">
    <property type="entry name" value="RibonucZ/Hydroxyglut_hydro"/>
</dbReference>
<name>A0AAT9LEP1_9FIRM</name>
<evidence type="ECO:0000256" key="1">
    <source>
        <dbReference type="ARBA" id="ARBA00022490"/>
    </source>
</evidence>
<feature type="binding site" evidence="12">
    <location>
        <position position="45"/>
    </location>
    <ligand>
        <name>Ca(2+)</name>
        <dbReference type="ChEBI" id="CHEBI:29108"/>
    </ligand>
</feature>
<dbReference type="PROSITE" id="PS01292">
    <property type="entry name" value="UPF0036"/>
    <property type="match status" value="1"/>
</dbReference>
<evidence type="ECO:0000259" key="13">
    <source>
        <dbReference type="SMART" id="SM00849"/>
    </source>
</evidence>
<dbReference type="Gene3D" id="3.40.50.10710">
    <property type="entry name" value="Metallo-hydrolase/oxidoreductase"/>
    <property type="match status" value="1"/>
</dbReference>
<dbReference type="SMART" id="SM00849">
    <property type="entry name" value="Lactamase_B"/>
    <property type="match status" value="1"/>
</dbReference>
<evidence type="ECO:0000256" key="3">
    <source>
        <dbReference type="ARBA" id="ARBA00022723"/>
    </source>
</evidence>
<feature type="binding site" evidence="9 11">
    <location>
        <begin position="360"/>
        <end position="364"/>
    </location>
    <ligand>
        <name>substrate</name>
    </ligand>
</feature>
<feature type="binding site" evidence="12">
    <location>
        <position position="74"/>
    </location>
    <ligand>
        <name>Zn(2+)</name>
        <dbReference type="ChEBI" id="CHEBI:29105"/>
        <label>1</label>
        <note>catalytic</note>
    </ligand>
</feature>
<comment type="cofactor">
    <cofactor evidence="12">
        <name>Ca(2+)</name>
        <dbReference type="ChEBI" id="CHEBI:29108"/>
    </cofactor>
    <text evidence="12">Binds 1 Ca(2+) cation per subunit. Seen in 1 crystal structure, it is not clear if it is physiologically important.</text>
</comment>
<dbReference type="Pfam" id="PF22505">
    <property type="entry name" value="RNase_J_b_CASP"/>
    <property type="match status" value="1"/>
</dbReference>
<evidence type="ECO:0000256" key="10">
    <source>
        <dbReference type="PIRSR" id="PIRSR004803-1"/>
    </source>
</evidence>
<feature type="binding site" evidence="12">
    <location>
        <position position="47"/>
    </location>
    <ligand>
        <name>Ca(2+)</name>
        <dbReference type="ChEBI" id="CHEBI:29108"/>
    </ligand>
</feature>
<dbReference type="InterPro" id="IPR001587">
    <property type="entry name" value="RNase_J_CS"/>
</dbReference>
<comment type="subunit">
    <text evidence="9">Homodimer, may be a subunit of the RNA degradosome.</text>
</comment>
<keyword evidence="9" id="KW-0698">rRNA processing</keyword>
<evidence type="ECO:0000256" key="12">
    <source>
        <dbReference type="PIRSR" id="PIRSR004803-3"/>
    </source>
</evidence>
<evidence type="ECO:0000256" key="6">
    <source>
        <dbReference type="ARBA" id="ARBA00022833"/>
    </source>
</evidence>
<dbReference type="Pfam" id="PF00753">
    <property type="entry name" value="Lactamase_B"/>
    <property type="match status" value="1"/>
</dbReference>
<feature type="binding site" evidence="11">
    <location>
        <begin position="228"/>
        <end position="230"/>
    </location>
    <ligand>
        <name>substrate</name>
    </ligand>
</feature>
<dbReference type="NCBIfam" id="TIGR00649">
    <property type="entry name" value="MG423"/>
    <property type="match status" value="1"/>
</dbReference>
<evidence type="ECO:0000256" key="5">
    <source>
        <dbReference type="ARBA" id="ARBA00022801"/>
    </source>
</evidence>
<dbReference type="CDD" id="cd07714">
    <property type="entry name" value="RNaseJ_MBL-fold"/>
    <property type="match status" value="1"/>
</dbReference>
<evidence type="ECO:0000256" key="4">
    <source>
        <dbReference type="ARBA" id="ARBA00022759"/>
    </source>
</evidence>
<dbReference type="Pfam" id="PF17770">
    <property type="entry name" value="RNase_J_C"/>
    <property type="match status" value="1"/>
</dbReference>
<reference evidence="14" key="1">
    <citation type="submission" date="2020-10" db="EMBL/GenBank/DDBJ databases">
        <authorList>
            <person name="Kadnikov V."/>
            <person name="Beletsky A.V."/>
            <person name="Mardanov A.V."/>
            <person name="Karnachuk O.V."/>
            <person name="Ravin N.V."/>
        </authorList>
    </citation>
    <scope>NUCLEOTIDE SEQUENCE</scope>
    <source>
        <strain evidence="14">Bu02</strain>
    </source>
</reference>
<comment type="similarity">
    <text evidence="9">Belongs to the metallo-beta-lactamase superfamily. RNA-metabolizing metallo-beta-lactamase-like family. Bacterial RNase J subfamily.</text>
</comment>
<feature type="binding site" evidence="12">
    <location>
        <position position="72"/>
    </location>
    <ligand>
        <name>Zn(2+)</name>
        <dbReference type="ChEBI" id="CHEBI:29105"/>
        <label>1</label>
        <note>catalytic</note>
    </ligand>
</feature>
<keyword evidence="8 9" id="KW-0694">RNA-binding</keyword>
<keyword evidence="3 12" id="KW-0479">Metal-binding</keyword>
<proteinExistence type="inferred from homology"/>
<comment type="subcellular location">
    <subcellularLocation>
        <location evidence="9">Cytoplasm</location>
    </subcellularLocation>
</comment>
<dbReference type="GO" id="GO:0004534">
    <property type="term" value="F:5'-3' RNA exonuclease activity"/>
    <property type="evidence" value="ECO:0007669"/>
    <property type="project" value="UniProtKB-UniRule"/>
</dbReference>
<dbReference type="AlphaFoldDB" id="A0AAT9LEP1"/>
<feature type="binding site" evidence="12">
    <location>
        <position position="137"/>
    </location>
    <ligand>
        <name>Zn(2+)</name>
        <dbReference type="ChEBI" id="CHEBI:29105"/>
        <label>1</label>
        <note>catalytic</note>
    </ligand>
</feature>
<feature type="binding site" evidence="12">
    <location>
        <position position="75"/>
    </location>
    <ligand>
        <name>Zn(2+)</name>
        <dbReference type="ChEBI" id="CHEBI:29105"/>
        <label>1</label>
        <note>catalytic</note>
    </ligand>
</feature>
<dbReference type="EC" id="3.1.-.-" evidence="9"/>
<dbReference type="InterPro" id="IPR042173">
    <property type="entry name" value="RNase_J_2"/>
</dbReference>
<dbReference type="Gene3D" id="3.60.15.10">
    <property type="entry name" value="Ribonuclease Z/Hydroxyacylglutathione hydrolase-like"/>
    <property type="match status" value="1"/>
</dbReference>
<dbReference type="PIRSF" id="PIRSF004803">
    <property type="entry name" value="RnjA"/>
    <property type="match status" value="1"/>
</dbReference>
<dbReference type="EMBL" id="CP062796">
    <property type="protein sequence ID" value="QUL99032.1"/>
    <property type="molecule type" value="Genomic_DNA"/>
</dbReference>
<feature type="binding site" evidence="12">
    <location>
        <position position="439"/>
    </location>
    <ligand>
        <name>Ca(2+)</name>
        <dbReference type="ChEBI" id="CHEBI:29108"/>
    </ligand>
</feature>
<dbReference type="GO" id="GO:0005737">
    <property type="term" value="C:cytoplasm"/>
    <property type="evidence" value="ECO:0007669"/>
    <property type="project" value="UniProtKB-SubCell"/>
</dbReference>
<dbReference type="PANTHER" id="PTHR43694">
    <property type="entry name" value="RIBONUCLEASE J"/>
    <property type="match status" value="1"/>
</dbReference>
<keyword evidence="5 9" id="KW-0378">Hydrolase</keyword>
<keyword evidence="7 9" id="KW-0269">Exonuclease</keyword>